<dbReference type="PANTHER" id="PTHR36619:SF2">
    <property type="entry name" value="OS04G0208900 PROTEIN"/>
    <property type="match status" value="1"/>
</dbReference>
<dbReference type="EMBL" id="CM031821">
    <property type="protein sequence ID" value="KAG6631850.1"/>
    <property type="molecule type" value="Genomic_DNA"/>
</dbReference>
<evidence type="ECO:0000256" key="1">
    <source>
        <dbReference type="SAM" id="SignalP"/>
    </source>
</evidence>
<organism evidence="2 4">
    <name type="scientific">Carya illinoinensis</name>
    <name type="common">Pecan</name>
    <dbReference type="NCBI Taxonomy" id="32201"/>
    <lineage>
        <taxon>Eukaryota</taxon>
        <taxon>Viridiplantae</taxon>
        <taxon>Streptophyta</taxon>
        <taxon>Embryophyta</taxon>
        <taxon>Tracheophyta</taxon>
        <taxon>Spermatophyta</taxon>
        <taxon>Magnoliopsida</taxon>
        <taxon>eudicotyledons</taxon>
        <taxon>Gunneridae</taxon>
        <taxon>Pentapetalae</taxon>
        <taxon>rosids</taxon>
        <taxon>fabids</taxon>
        <taxon>Fagales</taxon>
        <taxon>Juglandaceae</taxon>
        <taxon>Carya</taxon>
    </lineage>
</organism>
<accession>A0A8T1NSX8</accession>
<evidence type="ECO:0000313" key="3">
    <source>
        <dbReference type="EMBL" id="KAG6681971.1"/>
    </source>
</evidence>
<evidence type="ECO:0000313" key="2">
    <source>
        <dbReference type="EMBL" id="KAG6631850.1"/>
    </source>
</evidence>
<evidence type="ECO:0008006" key="5">
    <source>
        <dbReference type="Google" id="ProtNLM"/>
    </source>
</evidence>
<dbReference type="AlphaFoldDB" id="A0A8T1NSX8"/>
<name>A0A8T1NSX8_CARIL</name>
<feature type="signal peptide" evidence="1">
    <location>
        <begin position="1"/>
        <end position="28"/>
    </location>
</feature>
<dbReference type="Proteomes" id="UP000811609">
    <property type="component" value="Chromosome 13"/>
</dbReference>
<reference evidence="2" key="1">
    <citation type="submission" date="2020-12" db="EMBL/GenBank/DDBJ databases">
        <title>WGS assembly of Carya illinoinensis cv. Pawnee.</title>
        <authorList>
            <person name="Platts A."/>
            <person name="Shu S."/>
            <person name="Wright S."/>
            <person name="Barry K."/>
            <person name="Edger P."/>
            <person name="Pires J.C."/>
            <person name="Schmutz J."/>
        </authorList>
    </citation>
    <scope>NUCLEOTIDE SEQUENCE</scope>
    <source>
        <tissue evidence="2">Leaf</tissue>
    </source>
</reference>
<comment type="caution">
    <text evidence="2">The sequence shown here is derived from an EMBL/GenBank/DDBJ whole genome shotgun (WGS) entry which is preliminary data.</text>
</comment>
<reference evidence="3" key="2">
    <citation type="submission" date="2021-01" db="EMBL/GenBank/DDBJ databases">
        <authorList>
            <person name="Lovell J.T."/>
            <person name="Bentley N."/>
            <person name="Bhattarai G."/>
            <person name="Jenkins J.W."/>
            <person name="Sreedasyam A."/>
            <person name="Alarcon Y."/>
            <person name="Bock C."/>
            <person name="Boston L."/>
            <person name="Carlson J."/>
            <person name="Cervantes K."/>
            <person name="Clermont K."/>
            <person name="Krom N."/>
            <person name="Kubenka K."/>
            <person name="Mamidi S."/>
            <person name="Mattison C."/>
            <person name="Monteros M."/>
            <person name="Pisani C."/>
            <person name="Plott C."/>
            <person name="Rajasekar S."/>
            <person name="Rhein H.S."/>
            <person name="Rohla C."/>
            <person name="Song M."/>
            <person name="Hilaire R.S."/>
            <person name="Shu S."/>
            <person name="Wells L."/>
            <person name="Wang X."/>
            <person name="Webber J."/>
            <person name="Heerema R.J."/>
            <person name="Klein P."/>
            <person name="Conner P."/>
            <person name="Grauke L."/>
            <person name="Grimwood J."/>
            <person name="Schmutz J."/>
            <person name="Randall J.J."/>
        </authorList>
    </citation>
    <scope>NUCLEOTIDE SEQUENCE</scope>
    <source>
        <tissue evidence="3">Leaf</tissue>
    </source>
</reference>
<sequence>MQSSMTTFYVLVFCDLLLVLSSLHTNMAARQIPSSAPSTIVRPFVSEAHKYVSIKPRFHHKHRVFRGKGLKNCLPKGFRHSSAPSRFVNYHPLVSPGCASSNRH</sequence>
<evidence type="ECO:0000313" key="4">
    <source>
        <dbReference type="Proteomes" id="UP000811609"/>
    </source>
</evidence>
<gene>
    <name evidence="2" type="ORF">CIPAW_13G118000</name>
    <name evidence="3" type="ORF">I3842_13G116300</name>
</gene>
<protein>
    <recommendedName>
        <fullName evidence="5">Secreted protein</fullName>
    </recommendedName>
</protein>
<dbReference type="Proteomes" id="UP000811246">
    <property type="component" value="Chromosome 13"/>
</dbReference>
<dbReference type="EMBL" id="CM031837">
    <property type="protein sequence ID" value="KAG6681971.1"/>
    <property type="molecule type" value="Genomic_DNA"/>
</dbReference>
<keyword evidence="1" id="KW-0732">Signal</keyword>
<keyword evidence="4" id="KW-1185">Reference proteome</keyword>
<proteinExistence type="predicted"/>
<dbReference type="PANTHER" id="PTHR36619">
    <property type="entry name" value="OS04G0208900 PROTEIN"/>
    <property type="match status" value="1"/>
</dbReference>
<feature type="chain" id="PRO_5035894662" description="Secreted protein" evidence="1">
    <location>
        <begin position="29"/>
        <end position="104"/>
    </location>
</feature>
<dbReference type="OrthoDB" id="1052227at2759"/>